<protein>
    <recommendedName>
        <fullName evidence="9">TRAP transporter small permease protein</fullName>
    </recommendedName>
</protein>
<dbReference type="InterPro" id="IPR055348">
    <property type="entry name" value="DctQ"/>
</dbReference>
<sequence length="183" mass="21147">MNTKTEKTIEELEAEAEVSDNISDVKWFDIPVLLIFFVLFVIVALQFITRYVLNDSLSWTEEIARYILIMLAFVGSASNVRKHKHIFLEFFYRYLSAKSVKVIVLLVEVLVGGFFTYLGWLCYVLASETTQNMVSVNLPKNIVYYIVTIACFVSVVFAVFNIVKYIKTSAQDIYTEKLNIKDY</sequence>
<keyword evidence="3" id="KW-1003">Cell membrane</keyword>
<dbReference type="Proteomes" id="UP000294887">
    <property type="component" value="Unassembled WGS sequence"/>
</dbReference>
<evidence type="ECO:0000313" key="11">
    <source>
        <dbReference type="EMBL" id="TCJ84885.1"/>
    </source>
</evidence>
<evidence type="ECO:0000256" key="7">
    <source>
        <dbReference type="ARBA" id="ARBA00023136"/>
    </source>
</evidence>
<comment type="subcellular location">
    <subcellularLocation>
        <location evidence="1 9">Cell inner membrane</location>
        <topology evidence="1 9">Multi-pass membrane protein</topology>
    </subcellularLocation>
</comment>
<accession>A0A4V6NCD1</accession>
<evidence type="ECO:0000256" key="1">
    <source>
        <dbReference type="ARBA" id="ARBA00004429"/>
    </source>
</evidence>
<organism evidence="11 12">
    <name type="scientific">Cocleimonas flava</name>
    <dbReference type="NCBI Taxonomy" id="634765"/>
    <lineage>
        <taxon>Bacteria</taxon>
        <taxon>Pseudomonadati</taxon>
        <taxon>Pseudomonadota</taxon>
        <taxon>Gammaproteobacteria</taxon>
        <taxon>Thiotrichales</taxon>
        <taxon>Thiotrichaceae</taxon>
        <taxon>Cocleimonas</taxon>
    </lineage>
</organism>
<dbReference type="InterPro" id="IPR007387">
    <property type="entry name" value="TRAP_DctQ"/>
</dbReference>
<evidence type="ECO:0000259" key="10">
    <source>
        <dbReference type="Pfam" id="PF04290"/>
    </source>
</evidence>
<keyword evidence="4 9" id="KW-0997">Cell inner membrane</keyword>
<keyword evidence="2 9" id="KW-0813">Transport</keyword>
<dbReference type="GO" id="GO:0022857">
    <property type="term" value="F:transmembrane transporter activity"/>
    <property type="evidence" value="ECO:0007669"/>
    <property type="project" value="UniProtKB-UniRule"/>
</dbReference>
<feature type="transmembrane region" description="Helical" evidence="9">
    <location>
        <begin position="142"/>
        <end position="163"/>
    </location>
</feature>
<comment type="caution">
    <text evidence="11">The sequence shown here is derived from an EMBL/GenBank/DDBJ whole genome shotgun (WGS) entry which is preliminary data.</text>
</comment>
<name>A0A4V6NCD1_9GAMM</name>
<comment type="function">
    <text evidence="9">Part of the tripartite ATP-independent periplasmic (TRAP) transport system.</text>
</comment>
<dbReference type="AlphaFoldDB" id="A0A4V6NCD1"/>
<evidence type="ECO:0000256" key="6">
    <source>
        <dbReference type="ARBA" id="ARBA00022989"/>
    </source>
</evidence>
<dbReference type="PANTHER" id="PTHR35011:SF11">
    <property type="entry name" value="TRAP TRANSPORTER SMALL PERMEASE PROTEIN"/>
    <property type="match status" value="1"/>
</dbReference>
<evidence type="ECO:0000256" key="9">
    <source>
        <dbReference type="RuleBase" id="RU369079"/>
    </source>
</evidence>
<feature type="transmembrane region" description="Helical" evidence="9">
    <location>
        <begin position="63"/>
        <end position="81"/>
    </location>
</feature>
<evidence type="ECO:0000313" key="12">
    <source>
        <dbReference type="Proteomes" id="UP000294887"/>
    </source>
</evidence>
<gene>
    <name evidence="11" type="ORF">EV695_2848</name>
</gene>
<dbReference type="GO" id="GO:0015740">
    <property type="term" value="P:C4-dicarboxylate transport"/>
    <property type="evidence" value="ECO:0007669"/>
    <property type="project" value="TreeGrafter"/>
</dbReference>
<evidence type="ECO:0000256" key="2">
    <source>
        <dbReference type="ARBA" id="ARBA00022448"/>
    </source>
</evidence>
<dbReference type="RefSeq" id="WP_165874716.1">
    <property type="nucleotide sequence ID" value="NZ_BAAAFU010000006.1"/>
</dbReference>
<comment type="similarity">
    <text evidence="8 9">Belongs to the TRAP transporter small permease family.</text>
</comment>
<comment type="subunit">
    <text evidence="9">The complex comprises the extracytoplasmic solute receptor protein and the two transmembrane proteins.</text>
</comment>
<keyword evidence="7 9" id="KW-0472">Membrane</keyword>
<dbReference type="Pfam" id="PF04290">
    <property type="entry name" value="DctQ"/>
    <property type="match status" value="1"/>
</dbReference>
<keyword evidence="12" id="KW-1185">Reference proteome</keyword>
<evidence type="ECO:0000256" key="3">
    <source>
        <dbReference type="ARBA" id="ARBA00022475"/>
    </source>
</evidence>
<dbReference type="EMBL" id="SMFQ01000004">
    <property type="protein sequence ID" value="TCJ84885.1"/>
    <property type="molecule type" value="Genomic_DNA"/>
</dbReference>
<feature type="transmembrane region" description="Helical" evidence="9">
    <location>
        <begin position="32"/>
        <end position="51"/>
    </location>
</feature>
<dbReference type="PANTHER" id="PTHR35011">
    <property type="entry name" value="2,3-DIKETO-L-GULONATE TRAP TRANSPORTER SMALL PERMEASE PROTEIN YIAM"/>
    <property type="match status" value="1"/>
</dbReference>
<feature type="domain" description="Tripartite ATP-independent periplasmic transporters DctQ component" evidence="10">
    <location>
        <begin position="39"/>
        <end position="165"/>
    </location>
</feature>
<evidence type="ECO:0000256" key="4">
    <source>
        <dbReference type="ARBA" id="ARBA00022519"/>
    </source>
</evidence>
<feature type="transmembrane region" description="Helical" evidence="9">
    <location>
        <begin position="102"/>
        <end position="126"/>
    </location>
</feature>
<reference evidence="11 12" key="1">
    <citation type="submission" date="2019-03" db="EMBL/GenBank/DDBJ databases">
        <title>Genomic Encyclopedia of Type Strains, Phase IV (KMG-IV): sequencing the most valuable type-strain genomes for metagenomic binning, comparative biology and taxonomic classification.</title>
        <authorList>
            <person name="Goeker M."/>
        </authorList>
    </citation>
    <scope>NUCLEOTIDE SEQUENCE [LARGE SCALE GENOMIC DNA]</scope>
    <source>
        <strain evidence="11 12">DSM 24830</strain>
    </source>
</reference>
<evidence type="ECO:0000256" key="8">
    <source>
        <dbReference type="ARBA" id="ARBA00038436"/>
    </source>
</evidence>
<keyword evidence="5 9" id="KW-0812">Transmembrane</keyword>
<proteinExistence type="inferred from homology"/>
<evidence type="ECO:0000256" key="5">
    <source>
        <dbReference type="ARBA" id="ARBA00022692"/>
    </source>
</evidence>
<keyword evidence="6 9" id="KW-1133">Transmembrane helix</keyword>
<dbReference type="GO" id="GO:0005886">
    <property type="term" value="C:plasma membrane"/>
    <property type="evidence" value="ECO:0007669"/>
    <property type="project" value="UniProtKB-SubCell"/>
</dbReference>